<evidence type="ECO:0000313" key="2">
    <source>
        <dbReference type="Proteomes" id="UP001219219"/>
    </source>
</evidence>
<gene>
    <name evidence="1" type="ORF">PS049_15625</name>
</gene>
<proteinExistence type="predicted"/>
<evidence type="ECO:0000313" key="1">
    <source>
        <dbReference type="EMBL" id="WDB27792.1"/>
    </source>
</evidence>
<dbReference type="Proteomes" id="UP001219219">
    <property type="component" value="Chromosome"/>
</dbReference>
<dbReference type="EMBL" id="CP117562">
    <property type="protein sequence ID" value="WDB27792.1"/>
    <property type="molecule type" value="Genomic_DNA"/>
</dbReference>
<dbReference type="AlphaFoldDB" id="A0AAX3MHP2"/>
<organism evidence="1 2">
    <name type="scientific">Escherichia albertii</name>
    <dbReference type="NCBI Taxonomy" id="208962"/>
    <lineage>
        <taxon>Bacteria</taxon>
        <taxon>Pseudomonadati</taxon>
        <taxon>Pseudomonadota</taxon>
        <taxon>Gammaproteobacteria</taxon>
        <taxon>Enterobacterales</taxon>
        <taxon>Enterobacteriaceae</taxon>
        <taxon>Escherichia</taxon>
    </lineage>
</organism>
<protein>
    <submittedName>
        <fullName evidence="1">Uncharacterized protein</fullName>
    </submittedName>
</protein>
<name>A0AAX3MHP2_ESCAL</name>
<dbReference type="RefSeq" id="WP_273783471.1">
    <property type="nucleotide sequence ID" value="NZ_CP117562.1"/>
</dbReference>
<sequence length="93" mass="11073">MKITSENIFYVSANAKEAVISRYFYFLLEDNVSSYDDDSDHFMLYKYISFSYSECNRLDAFIHSLISKSDLNFIRALEDYTAYRSRKDFKVIL</sequence>
<reference evidence="1" key="1">
    <citation type="submission" date="2023-02" db="EMBL/GenBank/DDBJ databases">
        <title>Escherichia albertii as a potential enteropathogen in the light of epidemiological and genomic studies.</title>
        <authorList>
            <person name="Leszczynska K."/>
            <person name="Swiecicka I."/>
            <person name="Daniluk T."/>
            <person name="Lebensztejn D."/>
            <person name="Chmielewska S."/>
            <person name="Leszczynska D."/>
            <person name="Gawor J."/>
            <person name="Kliber M."/>
        </authorList>
    </citation>
    <scope>NUCLEOTIDE SEQUENCE</scope>
    <source>
        <strain evidence="1">BIA_7</strain>
    </source>
</reference>
<accession>A0AAX3MHP2</accession>